<feature type="transmembrane region" description="Helical" evidence="1">
    <location>
        <begin position="20"/>
        <end position="41"/>
    </location>
</feature>
<evidence type="ECO:0000313" key="2">
    <source>
        <dbReference type="EMBL" id="MDQ0447941.1"/>
    </source>
</evidence>
<keyword evidence="1" id="KW-1133">Transmembrane helix</keyword>
<gene>
    <name evidence="2" type="ORF">QO012_002446</name>
</gene>
<evidence type="ECO:0000313" key="3">
    <source>
        <dbReference type="Proteomes" id="UP001231124"/>
    </source>
</evidence>
<accession>A0ABU0I2K1</accession>
<sequence length="73" mass="7626">MAVFHWIGRIVAGAGHLAKVAVLGVVALFSASLDMVLGLVARLYDRFDTGFSDLAAESRARKGAKGRVAAPAE</sequence>
<dbReference type="EMBL" id="JAUSVP010000006">
    <property type="protein sequence ID" value="MDQ0447941.1"/>
    <property type="molecule type" value="Genomic_DNA"/>
</dbReference>
<proteinExistence type="predicted"/>
<protein>
    <submittedName>
        <fullName evidence="2">Uncharacterized protein</fullName>
    </submittedName>
</protein>
<keyword evidence="3" id="KW-1185">Reference proteome</keyword>
<keyword evidence="1" id="KW-0812">Transmembrane</keyword>
<dbReference type="RefSeq" id="WP_238202165.1">
    <property type="nucleotide sequence ID" value="NZ_BPQE01000009.1"/>
</dbReference>
<name>A0ABU0I2K1_9HYPH</name>
<organism evidence="2 3">
    <name type="scientific">Methylobacterium aerolatum</name>
    <dbReference type="NCBI Taxonomy" id="418708"/>
    <lineage>
        <taxon>Bacteria</taxon>
        <taxon>Pseudomonadati</taxon>
        <taxon>Pseudomonadota</taxon>
        <taxon>Alphaproteobacteria</taxon>
        <taxon>Hyphomicrobiales</taxon>
        <taxon>Methylobacteriaceae</taxon>
        <taxon>Methylobacterium</taxon>
    </lineage>
</organism>
<reference evidence="2 3" key="1">
    <citation type="submission" date="2023-07" db="EMBL/GenBank/DDBJ databases">
        <title>Genomic Encyclopedia of Type Strains, Phase IV (KMG-IV): sequencing the most valuable type-strain genomes for metagenomic binning, comparative biology and taxonomic classification.</title>
        <authorList>
            <person name="Goeker M."/>
        </authorList>
    </citation>
    <scope>NUCLEOTIDE SEQUENCE [LARGE SCALE GENOMIC DNA]</scope>
    <source>
        <strain evidence="2 3">DSM 19013</strain>
    </source>
</reference>
<comment type="caution">
    <text evidence="2">The sequence shown here is derived from an EMBL/GenBank/DDBJ whole genome shotgun (WGS) entry which is preliminary data.</text>
</comment>
<keyword evidence="1" id="KW-0472">Membrane</keyword>
<evidence type="ECO:0000256" key="1">
    <source>
        <dbReference type="SAM" id="Phobius"/>
    </source>
</evidence>
<dbReference type="Proteomes" id="UP001231124">
    <property type="component" value="Unassembled WGS sequence"/>
</dbReference>